<organism evidence="2 3">
    <name type="scientific">Acetivibrio ethanolgignens</name>
    <dbReference type="NCBI Taxonomy" id="290052"/>
    <lineage>
        <taxon>Bacteria</taxon>
        <taxon>Bacillati</taxon>
        <taxon>Bacillota</taxon>
        <taxon>Clostridia</taxon>
        <taxon>Eubacteriales</taxon>
        <taxon>Oscillospiraceae</taxon>
        <taxon>Acetivibrio</taxon>
    </lineage>
</organism>
<reference evidence="2 3" key="1">
    <citation type="submission" date="2015-11" db="EMBL/GenBank/DDBJ databases">
        <title>Butyribacter intestini gen. nov., sp. nov., a butyric acid-producing bacterium of the family Lachnospiraceae isolated from the human faeces.</title>
        <authorList>
            <person name="Zou Y."/>
            <person name="Xue W."/>
            <person name="Luo G."/>
            <person name="Lv M."/>
        </authorList>
    </citation>
    <scope>NUCLEOTIDE SEQUENCE [LARGE SCALE GENOMIC DNA]</scope>
    <source>
        <strain evidence="2 3">ACET-33324</strain>
    </source>
</reference>
<comment type="caution">
    <text evidence="2">The sequence shown here is derived from an EMBL/GenBank/DDBJ whole genome shotgun (WGS) entry which is preliminary data.</text>
</comment>
<name>A0A0V8QB39_9FIRM</name>
<dbReference type="OrthoDB" id="1769548at2"/>
<dbReference type="RefSeq" id="WP_058353973.1">
    <property type="nucleotide sequence ID" value="NZ_CABMMD010000199.1"/>
</dbReference>
<dbReference type="Gene3D" id="2.60.40.3100">
    <property type="entry name" value="Arylsulphate sulphotransferase monomer, N-terminal domain"/>
    <property type="match status" value="1"/>
</dbReference>
<dbReference type="Proteomes" id="UP000054874">
    <property type="component" value="Unassembled WGS sequence"/>
</dbReference>
<dbReference type="Pfam" id="PF17425">
    <property type="entry name" value="Arylsulfotran_N"/>
    <property type="match status" value="1"/>
</dbReference>
<feature type="domain" description="Arylsulfotransferase N-terminal" evidence="1">
    <location>
        <begin position="116"/>
        <end position="198"/>
    </location>
</feature>
<evidence type="ECO:0000313" key="3">
    <source>
        <dbReference type="Proteomes" id="UP000054874"/>
    </source>
</evidence>
<dbReference type="InterPro" id="IPR038477">
    <property type="entry name" value="ASST_N_sf"/>
</dbReference>
<proteinExistence type="predicted"/>
<keyword evidence="3" id="KW-1185">Reference proteome</keyword>
<evidence type="ECO:0000259" key="1">
    <source>
        <dbReference type="Pfam" id="PF17425"/>
    </source>
</evidence>
<dbReference type="EMBL" id="LNAM01000199">
    <property type="protein sequence ID" value="KSV57791.1"/>
    <property type="molecule type" value="Genomic_DNA"/>
</dbReference>
<protein>
    <recommendedName>
        <fullName evidence="1">Arylsulfotransferase N-terminal domain-containing protein</fullName>
    </recommendedName>
</protein>
<dbReference type="InterPro" id="IPR035391">
    <property type="entry name" value="Arylsulfotran_N"/>
</dbReference>
<dbReference type="AlphaFoldDB" id="A0A0V8QB39"/>
<dbReference type="STRING" id="290052.ASU35_15060"/>
<gene>
    <name evidence="2" type="ORF">ASU35_15060</name>
</gene>
<sequence length="541" mass="61352">MKRYLKTAMITSIVMLFLLGGATVFLMKSAKTVQKEQEKLVERQLDKKVYGVEQEDVSDDKIIPLYLDGENKNVTTFTYESVKAIYNKENSKRTAKELERLKKKNSYNMDNPLWSYNPFGTNELSLYLYFQTVDAYSVEYTVHIKDGETADFNRACPGVSGKKEHEYQIVGLVPGKENFIILKFYDAQGELKNRKVYSVNLPEIKGVNSHLMEIDGKSLEQISQGLYFFLGHDWENKKAPRGIWIYDNSGVLRGAVPTVSGRVLEILELGNELFYNYSMSGLCTVNRLGQVTETYNLESHRLSGDFAYDGHGHIVLLTTKKNAKTTGDRILTLDMKTGKFGKEISLTSIIKGVSKKKNWLKADSLVMMGSNGVLINAAKLSSLIRIQNIFSENPTLAYVIGPEKVWKKADVTRLSYADEEATAEPFKPTGLRLVDDSLAADRTFRVAFYNNNKAGKSSSLAEYTINESDGTYYLESSFELPESVRENSVQAYRGHWIVNSAEDCSVSEYDEKGKAILTFKYHISNYTPKVYKKDMKGFWFQ</sequence>
<accession>A0A0V8QB39</accession>
<evidence type="ECO:0000313" key="2">
    <source>
        <dbReference type="EMBL" id="KSV57791.1"/>
    </source>
</evidence>